<evidence type="ECO:0000256" key="1">
    <source>
        <dbReference type="ARBA" id="ARBA00004236"/>
    </source>
</evidence>
<accession>A0ABV0QYY9</accession>
<comment type="subcellular location">
    <subcellularLocation>
        <location evidence="1">Cell membrane</location>
    </subcellularLocation>
</comment>
<reference evidence="11 12" key="1">
    <citation type="submission" date="2021-06" db="EMBL/GenBank/DDBJ databases">
        <authorList>
            <person name="Palmer J.M."/>
        </authorList>
    </citation>
    <scope>NUCLEOTIDE SEQUENCE [LARGE SCALE GENOMIC DNA]</scope>
    <source>
        <strain evidence="11 12">XC_2019</strain>
        <tissue evidence="11">Muscle</tissue>
    </source>
</reference>
<dbReference type="InterPro" id="IPR013106">
    <property type="entry name" value="Ig_V-set"/>
</dbReference>
<name>A0ABV0QYY9_9TELE</name>
<keyword evidence="8" id="KW-1133">Transmembrane helix</keyword>
<evidence type="ECO:0000256" key="3">
    <source>
        <dbReference type="ARBA" id="ARBA00022729"/>
    </source>
</evidence>
<keyword evidence="7" id="KW-0325">Glycoprotein</keyword>
<dbReference type="InterPro" id="IPR007110">
    <property type="entry name" value="Ig-like_dom"/>
</dbReference>
<evidence type="ECO:0000256" key="4">
    <source>
        <dbReference type="ARBA" id="ARBA00022859"/>
    </source>
</evidence>
<keyword evidence="12" id="KW-1185">Reference proteome</keyword>
<evidence type="ECO:0000256" key="7">
    <source>
        <dbReference type="ARBA" id="ARBA00023180"/>
    </source>
</evidence>
<dbReference type="CDD" id="cd00099">
    <property type="entry name" value="IgV"/>
    <property type="match status" value="1"/>
</dbReference>
<dbReference type="SMART" id="SM00409">
    <property type="entry name" value="IG"/>
    <property type="match status" value="2"/>
</dbReference>
<dbReference type="Proteomes" id="UP001434883">
    <property type="component" value="Unassembled WGS sequence"/>
</dbReference>
<evidence type="ECO:0000256" key="9">
    <source>
        <dbReference type="SAM" id="SignalP"/>
    </source>
</evidence>
<sequence length="338" mass="37911">MILLWVTLLSHQGYALVPVITFHLGETVTFRCDLPAIKDRNGKLYWYRQTAGDTLETVAKFVNHANPDYGPGFSDSRVKPVLTNKMSNLTILKTVQQDEGMYHCAFTDWRRNVWHGNYLLIKGNTVGTSNQRVVQRLMVSDSVRPEDSVTLQCSVLSDFENKTCSGDLSVFWFRSDKSHPGIIYTNGNKDDGCEKRSDSQKKCVFSKNVSSSDTGTYYCAVATCGEILFGNRAKPVNKGYSLLSPDARKVILLLSVVLAINLIVIAVLMWSIKKNSCVHCRAVTELQKHISGQKTQQRYKGEHIYSAAIFTATNSDCAGLKKEAEKRRYIAAKVFELN</sequence>
<dbReference type="PROSITE" id="PS50835">
    <property type="entry name" value="IG_LIKE"/>
    <property type="match status" value="2"/>
</dbReference>
<proteinExistence type="predicted"/>
<dbReference type="InterPro" id="IPR013783">
    <property type="entry name" value="Ig-like_fold"/>
</dbReference>
<evidence type="ECO:0000256" key="2">
    <source>
        <dbReference type="ARBA" id="ARBA00022475"/>
    </source>
</evidence>
<organism evidence="11 12">
    <name type="scientific">Xenoophorus captivus</name>
    <dbReference type="NCBI Taxonomy" id="1517983"/>
    <lineage>
        <taxon>Eukaryota</taxon>
        <taxon>Metazoa</taxon>
        <taxon>Chordata</taxon>
        <taxon>Craniata</taxon>
        <taxon>Vertebrata</taxon>
        <taxon>Euteleostomi</taxon>
        <taxon>Actinopterygii</taxon>
        <taxon>Neopterygii</taxon>
        <taxon>Teleostei</taxon>
        <taxon>Neoteleostei</taxon>
        <taxon>Acanthomorphata</taxon>
        <taxon>Ovalentaria</taxon>
        <taxon>Atherinomorphae</taxon>
        <taxon>Cyprinodontiformes</taxon>
        <taxon>Goodeidae</taxon>
        <taxon>Xenoophorus</taxon>
    </lineage>
</organism>
<keyword evidence="5 8" id="KW-0472">Membrane</keyword>
<gene>
    <name evidence="11" type="ORF">XENOCAPTIV_007001</name>
</gene>
<keyword evidence="6" id="KW-1015">Disulfide bond</keyword>
<dbReference type="InterPro" id="IPR003599">
    <property type="entry name" value="Ig_sub"/>
</dbReference>
<dbReference type="InterPro" id="IPR036179">
    <property type="entry name" value="Ig-like_dom_sf"/>
</dbReference>
<dbReference type="PANTHER" id="PTHR19433:SF111">
    <property type="entry name" value="T CELL RECEPTOR ALPHA VARIABLE 4"/>
    <property type="match status" value="1"/>
</dbReference>
<dbReference type="PANTHER" id="PTHR19433">
    <property type="entry name" value="T-CELL RECEPTOR ALPHA CHAIN V REGION-RELATED"/>
    <property type="match status" value="1"/>
</dbReference>
<feature type="signal peptide" evidence="9">
    <location>
        <begin position="1"/>
        <end position="15"/>
    </location>
</feature>
<keyword evidence="2" id="KW-1003">Cell membrane</keyword>
<keyword evidence="4" id="KW-0391">Immunity</keyword>
<protein>
    <recommendedName>
        <fullName evidence="10">Ig-like domain-containing protein</fullName>
    </recommendedName>
</protein>
<dbReference type="Gene3D" id="2.60.40.10">
    <property type="entry name" value="Immunoglobulins"/>
    <property type="match status" value="2"/>
</dbReference>
<feature type="transmembrane region" description="Helical" evidence="8">
    <location>
        <begin position="250"/>
        <end position="272"/>
    </location>
</feature>
<dbReference type="Pfam" id="PF07686">
    <property type="entry name" value="V-set"/>
    <property type="match status" value="1"/>
</dbReference>
<dbReference type="SUPFAM" id="SSF48726">
    <property type="entry name" value="Immunoglobulin"/>
    <property type="match status" value="2"/>
</dbReference>
<evidence type="ECO:0000313" key="11">
    <source>
        <dbReference type="EMBL" id="MEQ2201063.1"/>
    </source>
</evidence>
<dbReference type="InterPro" id="IPR052051">
    <property type="entry name" value="TCR_complex_component"/>
</dbReference>
<dbReference type="EMBL" id="JAHRIN010026995">
    <property type="protein sequence ID" value="MEQ2201063.1"/>
    <property type="molecule type" value="Genomic_DNA"/>
</dbReference>
<evidence type="ECO:0000313" key="12">
    <source>
        <dbReference type="Proteomes" id="UP001434883"/>
    </source>
</evidence>
<evidence type="ECO:0000256" key="8">
    <source>
        <dbReference type="SAM" id="Phobius"/>
    </source>
</evidence>
<evidence type="ECO:0000256" key="5">
    <source>
        <dbReference type="ARBA" id="ARBA00023136"/>
    </source>
</evidence>
<feature type="domain" description="Ig-like" evidence="10">
    <location>
        <begin position="131"/>
        <end position="237"/>
    </location>
</feature>
<feature type="domain" description="Ig-like" evidence="10">
    <location>
        <begin position="25"/>
        <end position="104"/>
    </location>
</feature>
<evidence type="ECO:0000259" key="10">
    <source>
        <dbReference type="PROSITE" id="PS50835"/>
    </source>
</evidence>
<keyword evidence="3 9" id="KW-0732">Signal</keyword>
<feature type="chain" id="PRO_5045963789" description="Ig-like domain-containing protein" evidence="9">
    <location>
        <begin position="16"/>
        <end position="338"/>
    </location>
</feature>
<evidence type="ECO:0000256" key="6">
    <source>
        <dbReference type="ARBA" id="ARBA00023157"/>
    </source>
</evidence>
<keyword evidence="8" id="KW-0812">Transmembrane</keyword>
<comment type="caution">
    <text evidence="11">The sequence shown here is derived from an EMBL/GenBank/DDBJ whole genome shotgun (WGS) entry which is preliminary data.</text>
</comment>